<keyword evidence="4" id="KW-1185">Reference proteome</keyword>
<dbReference type="InterPro" id="IPR016024">
    <property type="entry name" value="ARM-type_fold"/>
</dbReference>
<evidence type="ECO:0000313" key="3">
    <source>
        <dbReference type="EMBL" id="KAJ0228413.1"/>
    </source>
</evidence>
<comment type="similarity">
    <text evidence="1">Belongs to the SAPS family.</text>
</comment>
<feature type="compositionally biased region" description="Basic and acidic residues" evidence="2">
    <location>
        <begin position="742"/>
        <end position="759"/>
    </location>
</feature>
<feature type="compositionally biased region" description="Basic and acidic residues" evidence="2">
    <location>
        <begin position="785"/>
        <end position="800"/>
    </location>
</feature>
<dbReference type="PANTHER" id="PTHR12634:SF37">
    <property type="entry name" value="SIT4 PHOSPHATASE-ASSOCIATED FAMILY PROTEIN"/>
    <property type="match status" value="1"/>
</dbReference>
<feature type="compositionally biased region" description="Low complexity" evidence="2">
    <location>
        <begin position="715"/>
        <end position="724"/>
    </location>
</feature>
<feature type="region of interest" description="Disordered" evidence="2">
    <location>
        <begin position="627"/>
        <end position="656"/>
    </location>
</feature>
<sequence length="829" mass="92398">MFWRMTGLSTVSPVDTILDQENFTLEELLEDDEIIQECRALNSRLINFLRERTQIEQLLRYIVEEAPEDAAKGRAFKYPFIACEIFTCEVDIILKTLVEDEELMNLLFSFLEPEHPHCTLLAGYFSKVVACLLLRKSAPLINYIQAHPDIIQKLVDLVGITSIMEVLIRLIGADENLYTSFADSTKWLEDIDVLKMIVDKFSSSDSPQVHANAAETLCAISRYASPVLGAKISSPSFIARLFHHALGESRPKSVLVNALCVCICLLDPNRQTSATSYFYNRQLIHNSSVTTNPEIVEGMLESLGNLSKLLEVSTDENILLTTYGKLQPPLGKHRLKIVEFISVLTSVRSEAAENELVRLGVLRLCCLESKNASLVEHILEECNLVRSIIDAEGNSASNTDKKTDMPTVLAEGRVPPRIGNVGHMTRIANKLIQLGTDNTYIQTHLQNNSEWVEWHANVLEGRNALENVLQWACGRPTPLHDPSRDSDDDDYHDKDYDVATLTNNLSQAFGYGFYENADSNEVLKMNKGKEIMPTYVSQEGSNVLTSNEKSKKMERGEMSEMPHKVLHHGPHEYHHKGANGNYPKAPQNSIHVRRMSFIDFEQDKRDLMRKKRLVGEHIEDLKREIKRLKRPSSKRDKEEKPRGFVEQAHGAMEGDDEDVYFDDESAEVVISSLQLGDDQERGSLFTNSNWFTADEEKVVSEPSTNADSPPPPPTTEAAPGGFTPENNDDLSDTATSSTNDSRPSETDKPPEQVDRKDSDEPGGTTTTTTAATDPTGTSLLSSEPEPPKVETSDRGDEREASSSTAADEVAAEGGGPPHSETHTDGEEQK</sequence>
<feature type="compositionally biased region" description="Basic and acidic residues" evidence="2">
    <location>
        <begin position="819"/>
        <end position="829"/>
    </location>
</feature>
<organism evidence="3 4">
    <name type="scientific">Lactuca sativa</name>
    <name type="common">Garden lettuce</name>
    <dbReference type="NCBI Taxonomy" id="4236"/>
    <lineage>
        <taxon>Eukaryota</taxon>
        <taxon>Viridiplantae</taxon>
        <taxon>Streptophyta</taxon>
        <taxon>Embryophyta</taxon>
        <taxon>Tracheophyta</taxon>
        <taxon>Spermatophyta</taxon>
        <taxon>Magnoliopsida</taxon>
        <taxon>eudicotyledons</taxon>
        <taxon>Gunneridae</taxon>
        <taxon>Pentapetalae</taxon>
        <taxon>asterids</taxon>
        <taxon>campanulids</taxon>
        <taxon>Asterales</taxon>
        <taxon>Asteraceae</taxon>
        <taxon>Cichorioideae</taxon>
        <taxon>Cichorieae</taxon>
        <taxon>Lactucinae</taxon>
        <taxon>Lactuca</taxon>
    </lineage>
</organism>
<evidence type="ECO:0000313" key="4">
    <source>
        <dbReference type="Proteomes" id="UP000235145"/>
    </source>
</evidence>
<dbReference type="GO" id="GO:0019903">
    <property type="term" value="F:protein phosphatase binding"/>
    <property type="evidence" value="ECO:0007669"/>
    <property type="project" value="InterPro"/>
</dbReference>
<dbReference type="GO" id="GO:0009966">
    <property type="term" value="P:regulation of signal transduction"/>
    <property type="evidence" value="ECO:0000318"/>
    <property type="project" value="GO_Central"/>
</dbReference>
<name>A0A9R1WU86_LACSA</name>
<dbReference type="SUPFAM" id="SSF48371">
    <property type="entry name" value="ARM repeat"/>
    <property type="match status" value="1"/>
</dbReference>
<feature type="compositionally biased region" description="Basic and acidic residues" evidence="2">
    <location>
        <begin position="633"/>
        <end position="643"/>
    </location>
</feature>
<dbReference type="InterPro" id="IPR011989">
    <property type="entry name" value="ARM-like"/>
</dbReference>
<feature type="compositionally biased region" description="Low complexity" evidence="2">
    <location>
        <begin position="761"/>
        <end position="777"/>
    </location>
</feature>
<dbReference type="PANTHER" id="PTHR12634">
    <property type="entry name" value="SIT4 YEAST -ASSOCIATING PROTEIN-RELATED"/>
    <property type="match status" value="1"/>
</dbReference>
<accession>A0A9R1WU86</accession>
<feature type="compositionally biased region" description="Polar residues" evidence="2">
    <location>
        <begin position="732"/>
        <end position="741"/>
    </location>
</feature>
<gene>
    <name evidence="3" type="ORF">LSAT_V11C100045810</name>
</gene>
<dbReference type="Pfam" id="PF04499">
    <property type="entry name" value="SAPS"/>
    <property type="match status" value="2"/>
</dbReference>
<reference evidence="3 4" key="1">
    <citation type="journal article" date="2017" name="Nat. Commun.">
        <title>Genome assembly with in vitro proximity ligation data and whole-genome triplication in lettuce.</title>
        <authorList>
            <person name="Reyes-Chin-Wo S."/>
            <person name="Wang Z."/>
            <person name="Yang X."/>
            <person name="Kozik A."/>
            <person name="Arikit S."/>
            <person name="Song C."/>
            <person name="Xia L."/>
            <person name="Froenicke L."/>
            <person name="Lavelle D.O."/>
            <person name="Truco M.J."/>
            <person name="Xia R."/>
            <person name="Zhu S."/>
            <person name="Xu C."/>
            <person name="Xu H."/>
            <person name="Xu X."/>
            <person name="Cox K."/>
            <person name="Korf I."/>
            <person name="Meyers B.C."/>
            <person name="Michelmore R.W."/>
        </authorList>
    </citation>
    <scope>NUCLEOTIDE SEQUENCE [LARGE SCALE GENOMIC DNA]</scope>
    <source>
        <strain evidence="4">cv. Salinas</strain>
        <tissue evidence="3">Seedlings</tissue>
    </source>
</reference>
<feature type="region of interest" description="Disordered" evidence="2">
    <location>
        <begin position="696"/>
        <end position="829"/>
    </location>
</feature>
<protein>
    <submittedName>
        <fullName evidence="3">Uncharacterized protein</fullName>
    </submittedName>
</protein>
<evidence type="ECO:0000256" key="2">
    <source>
        <dbReference type="SAM" id="MobiDB-lite"/>
    </source>
</evidence>
<dbReference type="Gene3D" id="1.25.10.10">
    <property type="entry name" value="Leucine-rich Repeat Variant"/>
    <property type="match status" value="1"/>
</dbReference>
<dbReference type="InterPro" id="IPR007587">
    <property type="entry name" value="SAPS"/>
</dbReference>
<comment type="caution">
    <text evidence="3">The sequence shown here is derived from an EMBL/GenBank/DDBJ whole genome shotgun (WGS) entry which is preliminary data.</text>
</comment>
<dbReference type="GO" id="GO:0019888">
    <property type="term" value="F:protein phosphatase regulator activity"/>
    <property type="evidence" value="ECO:0000318"/>
    <property type="project" value="GO_Central"/>
</dbReference>
<proteinExistence type="inferred from homology"/>
<dbReference type="EMBL" id="NBSK02000001">
    <property type="protein sequence ID" value="KAJ0228413.1"/>
    <property type="molecule type" value="Genomic_DNA"/>
</dbReference>
<evidence type="ECO:0000256" key="1">
    <source>
        <dbReference type="ARBA" id="ARBA00006180"/>
    </source>
</evidence>
<dbReference type="Proteomes" id="UP000235145">
    <property type="component" value="Unassembled WGS sequence"/>
</dbReference>
<dbReference type="AlphaFoldDB" id="A0A9R1WU86"/>